<dbReference type="InterPro" id="IPR025351">
    <property type="entry name" value="Pvc16_N"/>
</dbReference>
<reference evidence="2" key="1">
    <citation type="submission" date="2023-07" db="EMBL/GenBank/DDBJ databases">
        <title>Two novel species in the genus Flavivirga.</title>
        <authorList>
            <person name="Kwon K."/>
        </authorList>
    </citation>
    <scope>NUCLEOTIDE SEQUENCE</scope>
    <source>
        <strain evidence="2">KACC 14158</strain>
    </source>
</reference>
<gene>
    <name evidence="2" type="ORF">Q4Q40_12010</name>
</gene>
<evidence type="ECO:0000313" key="2">
    <source>
        <dbReference type="EMBL" id="MDO5974913.1"/>
    </source>
</evidence>
<name>A0ABT8WP07_9FLAO</name>
<feature type="domain" description="Pvc16 N-terminal" evidence="1">
    <location>
        <begin position="7"/>
        <end position="175"/>
    </location>
</feature>
<proteinExistence type="predicted"/>
<accession>A0ABT8WP07</accession>
<dbReference type="EMBL" id="JAUOEL010000004">
    <property type="protein sequence ID" value="MDO5974913.1"/>
    <property type="molecule type" value="Genomic_DNA"/>
</dbReference>
<evidence type="ECO:0000259" key="1">
    <source>
        <dbReference type="Pfam" id="PF14065"/>
    </source>
</evidence>
<protein>
    <submittedName>
        <fullName evidence="2">DUF4255 domain-containing protein</fullName>
    </submittedName>
</protein>
<sequence>MISLALHTIHNGLNTHLKEVLQLQKETVVMHTLSEGKNNPLDANNLALTTVNIEVENNRTTNSPYIKRDGGIAKQYPPINLNIYILISACFKTEQYLEGLHWLSEAIGFFQNKPVFDARNTPGLPPEIDKLTMELVNVDIQQQGHFWAALSGKYMPSVIYKMRQVTITENKMKAILPTVQKIIPNLIKK</sequence>
<keyword evidence="3" id="KW-1185">Reference proteome</keyword>
<dbReference type="Proteomes" id="UP001176806">
    <property type="component" value="Unassembled WGS sequence"/>
</dbReference>
<evidence type="ECO:0000313" key="3">
    <source>
        <dbReference type="Proteomes" id="UP001176806"/>
    </source>
</evidence>
<dbReference type="Pfam" id="PF14065">
    <property type="entry name" value="Pvc16_N"/>
    <property type="match status" value="1"/>
</dbReference>
<comment type="caution">
    <text evidence="2">The sequence shown here is derived from an EMBL/GenBank/DDBJ whole genome shotgun (WGS) entry which is preliminary data.</text>
</comment>
<dbReference type="RefSeq" id="WP_303302064.1">
    <property type="nucleotide sequence ID" value="NZ_BAABDA010000018.1"/>
</dbReference>
<organism evidence="2 3">
    <name type="scientific">Flavivirga jejuensis</name>
    <dbReference type="NCBI Taxonomy" id="870487"/>
    <lineage>
        <taxon>Bacteria</taxon>
        <taxon>Pseudomonadati</taxon>
        <taxon>Bacteroidota</taxon>
        <taxon>Flavobacteriia</taxon>
        <taxon>Flavobacteriales</taxon>
        <taxon>Flavobacteriaceae</taxon>
        <taxon>Flavivirga</taxon>
    </lineage>
</organism>